<feature type="coiled-coil region" evidence="4">
    <location>
        <begin position="440"/>
        <end position="488"/>
    </location>
</feature>
<feature type="coiled-coil region" evidence="4">
    <location>
        <begin position="751"/>
        <end position="817"/>
    </location>
</feature>
<proteinExistence type="inferred from homology"/>
<dbReference type="Pfam" id="PF13558">
    <property type="entry name" value="SbcC_Walker_B"/>
    <property type="match status" value="1"/>
</dbReference>
<evidence type="ECO:0000256" key="3">
    <source>
        <dbReference type="ARBA" id="ARBA00013368"/>
    </source>
</evidence>
<accession>A0ABM9UP80</accession>
<keyword evidence="4" id="KW-0175">Coiled coil</keyword>
<protein>
    <recommendedName>
        <fullName evidence="3">Nuclease SbcCD subunit C</fullName>
    </recommendedName>
</protein>
<dbReference type="Proteomes" id="UP000095488">
    <property type="component" value="Unassembled WGS sequence"/>
</dbReference>
<feature type="coiled-coil region" evidence="4">
    <location>
        <begin position="842"/>
        <end position="995"/>
    </location>
</feature>
<dbReference type="InterPro" id="IPR027417">
    <property type="entry name" value="P-loop_NTPase"/>
</dbReference>
<comment type="subunit">
    <text evidence="2">Heterodimer of SbcC and SbcD.</text>
</comment>
<evidence type="ECO:0000313" key="6">
    <source>
        <dbReference type="EMBL" id="CUN76464.1"/>
    </source>
</evidence>
<feature type="coiled-coil region" evidence="4">
    <location>
        <begin position="595"/>
        <end position="714"/>
    </location>
</feature>
<gene>
    <name evidence="6" type="primary">sbcC</name>
    <name evidence="6" type="ORF">ERS852473_01028</name>
</gene>
<evidence type="ECO:0000256" key="2">
    <source>
        <dbReference type="ARBA" id="ARBA00011322"/>
    </source>
</evidence>
<dbReference type="Pfam" id="PF13514">
    <property type="entry name" value="AAA_27"/>
    <property type="match status" value="1"/>
</dbReference>
<comment type="caution">
    <text evidence="6">The sequence shown here is derived from an EMBL/GenBank/DDBJ whole genome shotgun (WGS) entry which is preliminary data.</text>
</comment>
<dbReference type="InterPro" id="IPR038734">
    <property type="entry name" value="YhaN_AAA"/>
</dbReference>
<keyword evidence="7" id="KW-1185">Reference proteome</keyword>
<dbReference type="SUPFAM" id="SSF52540">
    <property type="entry name" value="P-loop containing nucleoside triphosphate hydrolases"/>
    <property type="match status" value="1"/>
</dbReference>
<name>A0ABM9UP80_SARVE</name>
<evidence type="ECO:0000256" key="1">
    <source>
        <dbReference type="ARBA" id="ARBA00006930"/>
    </source>
</evidence>
<dbReference type="RefSeq" id="WP_055258308.1">
    <property type="nucleotide sequence ID" value="NZ_CABIXL010000003.1"/>
</dbReference>
<dbReference type="Gene3D" id="3.40.50.300">
    <property type="entry name" value="P-loop containing nucleotide triphosphate hydrolases"/>
    <property type="match status" value="2"/>
</dbReference>
<feature type="coiled-coil region" evidence="4">
    <location>
        <begin position="534"/>
        <end position="561"/>
    </location>
</feature>
<dbReference type="PANTHER" id="PTHR32114:SF2">
    <property type="entry name" value="ABC TRANSPORTER ABCH.3"/>
    <property type="match status" value="1"/>
</dbReference>
<evidence type="ECO:0000259" key="5">
    <source>
        <dbReference type="Pfam" id="PF13514"/>
    </source>
</evidence>
<feature type="domain" description="YhaN AAA" evidence="5">
    <location>
        <begin position="1"/>
        <end position="92"/>
    </location>
</feature>
<feature type="coiled-coil region" evidence="4">
    <location>
        <begin position="211"/>
        <end position="416"/>
    </location>
</feature>
<organism evidence="6 7">
    <name type="scientific">Sarcina ventriculi</name>
    <name type="common">Clostridium ventriculi</name>
    <dbReference type="NCBI Taxonomy" id="1267"/>
    <lineage>
        <taxon>Bacteria</taxon>
        <taxon>Bacillati</taxon>
        <taxon>Bacillota</taxon>
        <taxon>Clostridia</taxon>
        <taxon>Eubacteriales</taxon>
        <taxon>Clostridiaceae</taxon>
        <taxon>Sarcina</taxon>
    </lineage>
</organism>
<evidence type="ECO:0000256" key="4">
    <source>
        <dbReference type="SAM" id="Coils"/>
    </source>
</evidence>
<sequence>MRPIRLKIKGLNSFIDEQEIDFNKLTERGLFGIFGPTGSGKSTILDGITLALYGDLPRKSTNYINMNCNSLNVSFEFSISDGKTKTYRVEREFKTDKKTGRPKSGKCKVLDITQVNPIILAESVKEVTRTCENIIGLGMNDFTKTVVLPQGSFSEFLKISGKDRREMLERLFNLQEYGENLEKKLSAKSKVIEKKLDIIKGKLSSYEDINLDDLEIKENEFKNSEKNIKQKSSELLEINETYEEAKEIFQLKSELNSYENERNIISIEAKDIENKRGKIDNIEKSLRILNFIENYNMVLNELNEKNKNLEDYNLEFENIKNKKNNILKVYNEFLEKKQESVPKLKIKAERLDSELKNRKALRVLEEEINRLNEIIKFLKIDKEKNITQVNKTINEIDDINLNIKSLEKKYDSLKVDRNLKKEIEEALRLEEDYLSLGKDIDESLKDIESLEKSIKLCEDKKISLQDGRDRNLKELKEYEFLLENLNKNCPAEDKDLLNKKVLLENIKIKQEKFSDCKKKIDLNNNKILKINDTLSKLNEEKDNLKKFIDLLEKEVDDFKIQSLALKIREKLIEGDICPVCGSTHHNIEIFQELDLSLLESKNSKLLRNKDELLEKEREIAKLEERIIAINNESKNFKDEIKSLGEDFSENIICKLQKEIYILENDIKSYKEEKLNLENRLNDIKDIDRDLNNDIKILNVNLENSRNNLDDKIQKRKISLEKFNSLNNLIEEKRSTLKIDDFKEYYKDLMEKENKREELESCIKDKRAFKEKKESERDIKNKEKEEIINSLASNEAALKEKENQKNNIKNNLNQEFTQLENINSIEKILIQTNEEIKNINEYFEKYIDEKNCIEERFEEINNKLNKESLKVKALEDKEKSIKEELEFNLQKENFTNVDEVEEILKEKHTLKELKDYVKNYDDKMKVLEVNIDNVLKKLKNRDICNEELESIRTNKEKVQCELDSLKDVNLILKQEIKNLKEKIEKFKTIMSEKKKIKHDEIIINDLKKLFNGRKFVDYIATERLKYVALEASKRLKEITNNNYSLEINKDGMFIMRDFKNGGCIRDVSTLSGGETFLTSLALSLALSSGLQLKKAVPLELFFLDEGFGTLDDDLLETVVSSLEKIQHEKLKIGIISHVESIKNRVPVKLIVTPAESGMGGSKVKIERN</sequence>
<reference evidence="6 7" key="1">
    <citation type="submission" date="2015-09" db="EMBL/GenBank/DDBJ databases">
        <authorList>
            <consortium name="Pathogen Informatics"/>
        </authorList>
    </citation>
    <scope>NUCLEOTIDE SEQUENCE [LARGE SCALE GENOMIC DNA]</scope>
    <source>
        <strain evidence="6 7">2789STDY5834858</strain>
    </source>
</reference>
<comment type="similarity">
    <text evidence="1">Belongs to the SMC family. SbcC subfamily.</text>
</comment>
<dbReference type="EMBL" id="CYZR01000003">
    <property type="protein sequence ID" value="CUN76464.1"/>
    <property type="molecule type" value="Genomic_DNA"/>
</dbReference>
<evidence type="ECO:0000313" key="7">
    <source>
        <dbReference type="Proteomes" id="UP000095488"/>
    </source>
</evidence>
<dbReference type="PANTHER" id="PTHR32114">
    <property type="entry name" value="ABC TRANSPORTER ABCH.3"/>
    <property type="match status" value="1"/>
</dbReference>